<evidence type="ECO:0000313" key="2">
    <source>
        <dbReference type="EMBL" id="MBK1837469.1"/>
    </source>
</evidence>
<dbReference type="InterPro" id="IPR018588">
    <property type="entry name" value="Dihaem_cytochrome-c"/>
</dbReference>
<accession>A0ABS1F269</accession>
<reference evidence="3" key="1">
    <citation type="submission" date="2021-01" db="EMBL/GenBank/DDBJ databases">
        <title>Genome public.</title>
        <authorList>
            <person name="Liu C."/>
            <person name="Sun Q."/>
        </authorList>
    </citation>
    <scope>NUCLEOTIDE SEQUENCE [LARGE SCALE GENOMIC DNA]</scope>
    <source>
        <strain evidence="3">YIM B02556</strain>
    </source>
</reference>
<feature type="chain" id="PRO_5046584327" evidence="1">
    <location>
        <begin position="39"/>
        <end position="159"/>
    </location>
</feature>
<keyword evidence="1" id="KW-0732">Signal</keyword>
<gene>
    <name evidence="2" type="ORF">JHL17_08595</name>
</gene>
<dbReference type="RefSeq" id="WP_200192085.1">
    <property type="nucleotide sequence ID" value="NZ_JAENHM010000027.1"/>
</dbReference>
<proteinExistence type="predicted"/>
<sequence length="159" mass="17102">MCPDPTPSPDLKFRLPGRKLAGIAVSALLAVAAGTASAGEFERVGPVTHAATLKECGECHMAFQPGLLPAPSWTRIMDGLQDHFGETASLPADTAAAIRQYLTQAAGSGDGRLIRITEQRWWLRKHDFEPSIWTRKAVGAKSNCEACHRTAAQGSYEDD</sequence>
<organism evidence="2 3">
    <name type="scientific">Azospirillum endophyticum</name>
    <dbReference type="NCBI Taxonomy" id="2800326"/>
    <lineage>
        <taxon>Bacteria</taxon>
        <taxon>Pseudomonadati</taxon>
        <taxon>Pseudomonadota</taxon>
        <taxon>Alphaproteobacteria</taxon>
        <taxon>Rhodospirillales</taxon>
        <taxon>Azospirillaceae</taxon>
        <taxon>Azospirillum</taxon>
    </lineage>
</organism>
<dbReference type="Pfam" id="PF09626">
    <property type="entry name" value="DHC"/>
    <property type="match status" value="1"/>
</dbReference>
<dbReference type="EMBL" id="JAENHM010000027">
    <property type="protein sequence ID" value="MBK1837469.1"/>
    <property type="molecule type" value="Genomic_DNA"/>
</dbReference>
<protein>
    <submittedName>
        <fullName evidence="2">Diheme cytochrome c</fullName>
    </submittedName>
</protein>
<evidence type="ECO:0000313" key="3">
    <source>
        <dbReference type="Proteomes" id="UP000652760"/>
    </source>
</evidence>
<dbReference type="Proteomes" id="UP000652760">
    <property type="component" value="Unassembled WGS sequence"/>
</dbReference>
<feature type="signal peptide" evidence="1">
    <location>
        <begin position="1"/>
        <end position="38"/>
    </location>
</feature>
<evidence type="ECO:0000256" key="1">
    <source>
        <dbReference type="SAM" id="SignalP"/>
    </source>
</evidence>
<keyword evidence="3" id="KW-1185">Reference proteome</keyword>
<name>A0ABS1F269_9PROT</name>
<comment type="caution">
    <text evidence="2">The sequence shown here is derived from an EMBL/GenBank/DDBJ whole genome shotgun (WGS) entry which is preliminary data.</text>
</comment>